<protein>
    <recommendedName>
        <fullName evidence="3">DUF2207 domain-containing protein</fullName>
    </recommendedName>
</protein>
<comment type="caution">
    <text evidence="4">The sequence shown here is derived from an EMBL/GenBank/DDBJ whole genome shotgun (WGS) entry which is preliminary data.</text>
</comment>
<organism evidence="4 5">
    <name type="scientific">Actinobaculum massiliense ACS-171-V-Col2</name>
    <dbReference type="NCBI Taxonomy" id="883066"/>
    <lineage>
        <taxon>Bacteria</taxon>
        <taxon>Bacillati</taxon>
        <taxon>Actinomycetota</taxon>
        <taxon>Actinomycetes</taxon>
        <taxon>Actinomycetales</taxon>
        <taxon>Actinomycetaceae</taxon>
        <taxon>Actinobaculum</taxon>
    </lineage>
</organism>
<dbReference type="AlphaFoldDB" id="K9EGK7"/>
<dbReference type="EMBL" id="AGWL01000006">
    <property type="protein sequence ID" value="EKU95016.1"/>
    <property type="molecule type" value="Genomic_DNA"/>
</dbReference>
<accession>K9EGK7</accession>
<name>K9EGK7_9ACTO</name>
<evidence type="ECO:0000256" key="1">
    <source>
        <dbReference type="SAM" id="Phobius"/>
    </source>
</evidence>
<feature type="chain" id="PRO_5003927204" description="DUF2207 domain-containing protein" evidence="2">
    <location>
        <begin position="40"/>
        <end position="593"/>
    </location>
</feature>
<dbReference type="RefSeq" id="WP_007001360.1">
    <property type="nucleotide sequence ID" value="NZ_JH992955.1"/>
</dbReference>
<reference evidence="4 5" key="1">
    <citation type="submission" date="2012-09" db="EMBL/GenBank/DDBJ databases">
        <title>The Genome Sequence of Actinobaculum massiliae ACS-171-V-COL2.</title>
        <authorList>
            <consortium name="The Broad Institute Genome Sequencing Platform"/>
            <person name="Earl A."/>
            <person name="Ward D."/>
            <person name="Feldgarden M."/>
            <person name="Gevers D."/>
            <person name="Saerens B."/>
            <person name="Vaneechoutte M."/>
            <person name="Walker B."/>
            <person name="Young S.K."/>
            <person name="Zeng Q."/>
            <person name="Gargeya S."/>
            <person name="Fitzgerald M."/>
            <person name="Haas B."/>
            <person name="Abouelleil A."/>
            <person name="Alvarado L."/>
            <person name="Arachchi H.M."/>
            <person name="Berlin A."/>
            <person name="Chapman S.B."/>
            <person name="Goldberg J."/>
            <person name="Griggs A."/>
            <person name="Gujja S."/>
            <person name="Hansen M."/>
            <person name="Howarth C."/>
            <person name="Imamovic A."/>
            <person name="Larimer J."/>
            <person name="McCowen C."/>
            <person name="Montmayeur A."/>
            <person name="Murphy C."/>
            <person name="Neiman D."/>
            <person name="Pearson M."/>
            <person name="Priest M."/>
            <person name="Roberts A."/>
            <person name="Saif S."/>
            <person name="Shea T."/>
            <person name="Sisk P."/>
            <person name="Sykes S."/>
            <person name="Wortman J."/>
            <person name="Nusbaum C."/>
            <person name="Birren B."/>
        </authorList>
    </citation>
    <scope>NUCLEOTIDE SEQUENCE [LARGE SCALE GENOMIC DNA]</scope>
    <source>
        <strain evidence="5">ACS-171-V-Col2</strain>
    </source>
</reference>
<feature type="domain" description="DUF2207" evidence="3">
    <location>
        <begin position="48"/>
        <end position="235"/>
    </location>
</feature>
<dbReference type="Proteomes" id="UP000009888">
    <property type="component" value="Unassembled WGS sequence"/>
</dbReference>
<gene>
    <name evidence="4" type="ORF">HMPREF9233_01154</name>
</gene>
<evidence type="ECO:0000256" key="2">
    <source>
        <dbReference type="SAM" id="SignalP"/>
    </source>
</evidence>
<keyword evidence="1" id="KW-0472">Membrane</keyword>
<feature type="signal peptide" evidence="2">
    <location>
        <begin position="1"/>
        <end position="39"/>
    </location>
</feature>
<dbReference type="STRING" id="202789.GCA_001457435_00960"/>
<feature type="transmembrane region" description="Helical" evidence="1">
    <location>
        <begin position="275"/>
        <end position="296"/>
    </location>
</feature>
<sequence length="593" mass="63802">MTPITCISAPSRLAFRRAIAGLFAALLLAAFVAPTAANAQPLPAAENKISKVEIEVQLLADGSALVTDRREFIAEEGTEHYLPLGNLGETEVQDFRVMLDGQMLTDIGEWNPEASLEEKTGKSGIRAVSDGVELCFGIGSLGEHFAGISYRLTNFVRNLEGGEQAVYWQFVNPGSNPIDAASVTIYPRPEASFPADSVHLAAYGFEGNTSVEAEQLSVTANGISKDQYLVVLAIFPAGTVNTDAQWNMTSTQLQEKADAGADGESRTILGLDENVFVGGIFGVSAAIIGGVGTVLWRKNAQKRAGTTVSASGFDASSSHVQSYRGIPFEGDPLAIAGLMTEAVPRTKLNFIVFEWLRDGLLVPVGEPPKGLDAAQRSWDTTVLEQAKEAGALQLRPENLTPMDPVRAELWQFLEDAADENNLLTAKGLKKFASENSDRLTTWGENAAKYSDEQLLRLQLVRREETGPKKYRYFKLVPTPAGQRVVDRIIGFTKYLEDLSQEDFEALHRQPWNKVIPWAILLNYDAILAEQISELDPQRRSAVSGDYYPVLFYSTAYSNSAGNASGLQGGSSGGSVSFSGGAGAAGASFGGGTR</sequence>
<dbReference type="HOGENOM" id="CLU_032539_0_0_11"/>
<dbReference type="Pfam" id="PF09972">
    <property type="entry name" value="DUF2207"/>
    <property type="match status" value="1"/>
</dbReference>
<dbReference type="eggNOG" id="COG4907">
    <property type="taxonomic scope" value="Bacteria"/>
</dbReference>
<proteinExistence type="predicted"/>
<dbReference type="InterPro" id="IPR018702">
    <property type="entry name" value="DUF2207"/>
</dbReference>
<keyword evidence="5" id="KW-1185">Reference proteome</keyword>
<keyword evidence="1" id="KW-1133">Transmembrane helix</keyword>
<evidence type="ECO:0000259" key="3">
    <source>
        <dbReference type="Pfam" id="PF09972"/>
    </source>
</evidence>
<keyword evidence="1" id="KW-0812">Transmembrane</keyword>
<dbReference type="PATRIC" id="fig|883066.3.peg.1213"/>
<evidence type="ECO:0000313" key="5">
    <source>
        <dbReference type="Proteomes" id="UP000009888"/>
    </source>
</evidence>
<keyword evidence="2" id="KW-0732">Signal</keyword>
<evidence type="ECO:0000313" key="4">
    <source>
        <dbReference type="EMBL" id="EKU95016.1"/>
    </source>
</evidence>